<dbReference type="Proteomes" id="UP001189813">
    <property type="component" value="Unassembled WGS sequence"/>
</dbReference>
<keyword evidence="2" id="KW-0812">Transmembrane</keyword>
<feature type="transmembrane region" description="Helical" evidence="2">
    <location>
        <begin position="67"/>
        <end position="86"/>
    </location>
</feature>
<evidence type="ECO:0000313" key="3">
    <source>
        <dbReference type="EMBL" id="CAJ0794328.1"/>
    </source>
</evidence>
<keyword evidence="2" id="KW-1133">Transmembrane helix</keyword>
<accession>A0ABM9JIV3</accession>
<evidence type="ECO:0000313" key="4">
    <source>
        <dbReference type="Proteomes" id="UP001189813"/>
    </source>
</evidence>
<organism evidence="3 4">
    <name type="scientific">Ralstonia psammae</name>
    <dbReference type="NCBI Taxonomy" id="3058598"/>
    <lineage>
        <taxon>Bacteria</taxon>
        <taxon>Pseudomonadati</taxon>
        <taxon>Pseudomonadota</taxon>
        <taxon>Betaproteobacteria</taxon>
        <taxon>Burkholderiales</taxon>
        <taxon>Burkholderiaceae</taxon>
        <taxon>Ralstonia</taxon>
    </lineage>
</organism>
<name>A0ABM9JIV3_9RALS</name>
<keyword evidence="2" id="KW-0472">Membrane</keyword>
<gene>
    <name evidence="3" type="ORF">LMG19083_02563</name>
</gene>
<reference evidence="3 4" key="1">
    <citation type="submission" date="2023-07" db="EMBL/GenBank/DDBJ databases">
        <authorList>
            <person name="Peeters C."/>
        </authorList>
    </citation>
    <scope>NUCLEOTIDE SEQUENCE [LARGE SCALE GENOMIC DNA]</scope>
    <source>
        <strain evidence="3 4">LMG 19083</strain>
    </source>
</reference>
<comment type="caution">
    <text evidence="3">The sequence shown here is derived from an EMBL/GenBank/DDBJ whole genome shotgun (WGS) entry which is preliminary data.</text>
</comment>
<feature type="region of interest" description="Disordered" evidence="1">
    <location>
        <begin position="1"/>
        <end position="29"/>
    </location>
</feature>
<sequence>MRRPYPVSRSARRCNFGNQQRADTDSPRNRHLLHKVGSENRPPQPPVRGEPVSHLVTDLESVSTRSAFPFVLLGIALLIVLGFEFVNGIHDTANAGATVICTQSLSPHLAVVWSGAWNTVRSLLLAWVLTLPASIVLAGGLHWLFRAVF</sequence>
<protein>
    <recommendedName>
        <fullName evidence="5">Inorganic phosphate transporter</fullName>
    </recommendedName>
</protein>
<keyword evidence="4" id="KW-1185">Reference proteome</keyword>
<evidence type="ECO:0008006" key="5">
    <source>
        <dbReference type="Google" id="ProtNLM"/>
    </source>
</evidence>
<evidence type="ECO:0000256" key="1">
    <source>
        <dbReference type="SAM" id="MobiDB-lite"/>
    </source>
</evidence>
<dbReference type="EMBL" id="CATZBU010000005">
    <property type="protein sequence ID" value="CAJ0794328.1"/>
    <property type="molecule type" value="Genomic_DNA"/>
</dbReference>
<feature type="transmembrane region" description="Helical" evidence="2">
    <location>
        <begin position="124"/>
        <end position="145"/>
    </location>
</feature>
<proteinExistence type="predicted"/>
<evidence type="ECO:0000256" key="2">
    <source>
        <dbReference type="SAM" id="Phobius"/>
    </source>
</evidence>